<dbReference type="SUPFAM" id="SSF57783">
    <property type="entry name" value="Zinc beta-ribbon"/>
    <property type="match status" value="1"/>
</dbReference>
<evidence type="ECO:0000256" key="3">
    <source>
        <dbReference type="ARBA" id="ARBA00022833"/>
    </source>
</evidence>
<dbReference type="AlphaFoldDB" id="A0A327LVA4"/>
<dbReference type="GO" id="GO:0005737">
    <property type="term" value="C:cytoplasm"/>
    <property type="evidence" value="ECO:0007669"/>
    <property type="project" value="TreeGrafter"/>
</dbReference>
<dbReference type="EMBL" id="QLIX01000059">
    <property type="protein sequence ID" value="RAI54097.1"/>
    <property type="molecule type" value="Genomic_DNA"/>
</dbReference>
<dbReference type="GO" id="GO:0003899">
    <property type="term" value="F:DNA-directed RNA polymerase activity"/>
    <property type="evidence" value="ECO:0007669"/>
    <property type="project" value="InterPro"/>
</dbReference>
<dbReference type="Pfam" id="PF13481">
    <property type="entry name" value="AAA_25"/>
    <property type="match status" value="1"/>
</dbReference>
<name>A0A327LVA4_9PROT</name>
<dbReference type="GO" id="GO:0006269">
    <property type="term" value="P:DNA replication, synthesis of primer"/>
    <property type="evidence" value="ECO:0007669"/>
    <property type="project" value="TreeGrafter"/>
</dbReference>
<feature type="region of interest" description="Disordered" evidence="4">
    <location>
        <begin position="359"/>
        <end position="391"/>
    </location>
</feature>
<dbReference type="Gene3D" id="3.90.580.10">
    <property type="entry name" value="Zinc finger, CHC2-type domain"/>
    <property type="match status" value="1"/>
</dbReference>
<keyword evidence="3" id="KW-0862">Zinc</keyword>
<dbReference type="GO" id="GO:0008270">
    <property type="term" value="F:zinc ion binding"/>
    <property type="evidence" value="ECO:0007669"/>
    <property type="project" value="UniProtKB-KW"/>
</dbReference>
<evidence type="ECO:0000256" key="2">
    <source>
        <dbReference type="ARBA" id="ARBA00022771"/>
    </source>
</evidence>
<protein>
    <recommendedName>
        <fullName evidence="5">Zinc finger CHC2-type domain-containing protein</fullName>
    </recommendedName>
</protein>
<dbReference type="RefSeq" id="WP_111472876.1">
    <property type="nucleotide sequence ID" value="NZ_QLIX01000059.1"/>
</dbReference>
<evidence type="ECO:0000256" key="4">
    <source>
        <dbReference type="SAM" id="MobiDB-lite"/>
    </source>
</evidence>
<evidence type="ECO:0000313" key="7">
    <source>
        <dbReference type="Proteomes" id="UP000249065"/>
    </source>
</evidence>
<gene>
    <name evidence="6" type="ORF">DOO78_26470</name>
</gene>
<evidence type="ECO:0000256" key="1">
    <source>
        <dbReference type="ARBA" id="ARBA00022723"/>
    </source>
</evidence>
<keyword evidence="7" id="KW-1185">Reference proteome</keyword>
<dbReference type="InterPro" id="IPR002694">
    <property type="entry name" value="Znf_CHC2"/>
</dbReference>
<dbReference type="SMART" id="SM00400">
    <property type="entry name" value="ZnF_CHCC"/>
    <property type="match status" value="1"/>
</dbReference>
<sequence length="721" mass="79306">MTDRDRFRRSLADLKAEFDLQREVSKHVRLTRRGRVWQGLCPFHAEKSPSFHVYPTHFHCYGCGAHGDVLSFMAAIAEVPVADLIRDLRRNERNAGTPSREALQRLEERRRHAEELANEPDPYTLADTVPPGVPPLWQRPSTQTAPILRPGAALGEALTSQLPVDRMHEFRGGRGELLGYVVRTPRNRLGRKGAYQVGWCTNVRLADGSVREGWTFVSFPAPRPVYGAELITQAQEEGRRLRFLVVEGEKCQEVGAALHLPDDWIPVSWVGGGKGWHHTDWSLVAEAEEIVLWPDADENRSGYRTMQALAAHLHERGATNIRVMVPPADVPDGWDVADAVEDEGWTSTRVREAIQGAPAWEPPLELPPGADQVVPGGMPPEPLPGSGAERPASELEGFVSSRLSFKAALYADAPVLKYVLPGMLEGTVALLVAPGGTGKSWAMLQTCISLACGLDIWGLWGPAFGPLPKGKTIYIAAEDPDVVVRWRQHHLGRDAVRRVTENNRDGDARINADRMVDEIDANLHVFPICGRGPEKQLAIREDRHSTLVLPGPLYHRLAVLGKGALLIGLDTWGRITTALDEREGTDMGQAVDLCESLTVVCPGVAILIAHHTTKAASLNGQGGEQQAASGSRKLTDHVRWQANIETMSATDGEVRGYDDKERRKWVSLSTPKLNYSENEGAQWWYRGEYGILCGAVPLDKPKRKPSGSTYGRRIAGEEGGA</sequence>
<dbReference type="Gene3D" id="3.40.50.300">
    <property type="entry name" value="P-loop containing nucleotide triphosphate hydrolases"/>
    <property type="match status" value="1"/>
</dbReference>
<dbReference type="PANTHER" id="PTHR30313">
    <property type="entry name" value="DNA PRIMASE"/>
    <property type="match status" value="1"/>
</dbReference>
<evidence type="ECO:0000259" key="5">
    <source>
        <dbReference type="SMART" id="SM00400"/>
    </source>
</evidence>
<feature type="region of interest" description="Disordered" evidence="4">
    <location>
        <begin position="700"/>
        <end position="721"/>
    </location>
</feature>
<organism evidence="6 7">
    <name type="scientific">Roseicella frigidaeris</name>
    <dbReference type="NCBI Taxonomy" id="2230885"/>
    <lineage>
        <taxon>Bacteria</taxon>
        <taxon>Pseudomonadati</taxon>
        <taxon>Pseudomonadota</taxon>
        <taxon>Alphaproteobacteria</taxon>
        <taxon>Acetobacterales</taxon>
        <taxon>Roseomonadaceae</taxon>
        <taxon>Roseicella</taxon>
    </lineage>
</organism>
<dbReference type="InterPro" id="IPR050219">
    <property type="entry name" value="DnaG_primase"/>
</dbReference>
<dbReference type="InterPro" id="IPR036977">
    <property type="entry name" value="DNA_primase_Znf_CHC2"/>
</dbReference>
<proteinExistence type="predicted"/>
<dbReference type="SUPFAM" id="SSF52540">
    <property type="entry name" value="P-loop containing nucleoside triphosphate hydrolases"/>
    <property type="match status" value="1"/>
</dbReference>
<keyword evidence="2" id="KW-0863">Zinc-finger</keyword>
<accession>A0A327LVA4</accession>
<keyword evidence="1" id="KW-0479">Metal-binding</keyword>
<dbReference type="PANTHER" id="PTHR30313:SF2">
    <property type="entry name" value="DNA PRIMASE"/>
    <property type="match status" value="1"/>
</dbReference>
<dbReference type="Proteomes" id="UP000249065">
    <property type="component" value="Unassembled WGS sequence"/>
</dbReference>
<dbReference type="InterPro" id="IPR027417">
    <property type="entry name" value="P-loop_NTPase"/>
</dbReference>
<feature type="domain" description="Zinc finger CHC2-type" evidence="5">
    <location>
        <begin position="37"/>
        <end position="89"/>
    </location>
</feature>
<reference evidence="7" key="1">
    <citation type="submission" date="2018-06" db="EMBL/GenBank/DDBJ databases">
        <authorList>
            <person name="Khan S.A."/>
        </authorList>
    </citation>
    <scope>NUCLEOTIDE SEQUENCE [LARGE SCALE GENOMIC DNA]</scope>
    <source>
        <strain evidence="7">DB-1506</strain>
    </source>
</reference>
<evidence type="ECO:0000313" key="6">
    <source>
        <dbReference type="EMBL" id="RAI54097.1"/>
    </source>
</evidence>
<comment type="caution">
    <text evidence="6">The sequence shown here is derived from an EMBL/GenBank/DDBJ whole genome shotgun (WGS) entry which is preliminary data.</text>
</comment>
<dbReference type="GO" id="GO:0003677">
    <property type="term" value="F:DNA binding"/>
    <property type="evidence" value="ECO:0007669"/>
    <property type="project" value="InterPro"/>
</dbReference>
<dbReference type="Pfam" id="PF01807">
    <property type="entry name" value="Zn_ribbon_DnaG"/>
    <property type="match status" value="1"/>
</dbReference>